<protein>
    <submittedName>
        <fullName evidence="2">DUF4183 domain-containing protein</fullName>
    </submittedName>
</protein>
<dbReference type="InterPro" id="IPR025237">
    <property type="entry name" value="DUF4183"/>
</dbReference>
<dbReference type="EMBL" id="JBHUMY010000001">
    <property type="protein sequence ID" value="MFD2658854.1"/>
    <property type="molecule type" value="Genomic_DNA"/>
</dbReference>
<feature type="domain" description="DUF4183" evidence="1">
    <location>
        <begin position="94"/>
        <end position="137"/>
    </location>
</feature>
<evidence type="ECO:0000259" key="1">
    <source>
        <dbReference type="Pfam" id="PF13799"/>
    </source>
</evidence>
<proteinExistence type="predicted"/>
<reference evidence="3" key="1">
    <citation type="journal article" date="2019" name="Int. J. Syst. Evol. Microbiol.">
        <title>The Global Catalogue of Microorganisms (GCM) 10K type strain sequencing project: providing services to taxonomists for standard genome sequencing and annotation.</title>
        <authorList>
            <consortium name="The Broad Institute Genomics Platform"/>
            <consortium name="The Broad Institute Genome Sequencing Center for Infectious Disease"/>
            <person name="Wu L."/>
            <person name="Ma J."/>
        </authorList>
    </citation>
    <scope>NUCLEOTIDE SEQUENCE [LARGE SCALE GENOMIC DNA]</scope>
    <source>
        <strain evidence="3">TISTR 1827</strain>
    </source>
</reference>
<organism evidence="2 3">
    <name type="scientific">Paenibacillus thailandensis</name>
    <dbReference type="NCBI Taxonomy" id="393250"/>
    <lineage>
        <taxon>Bacteria</taxon>
        <taxon>Bacillati</taxon>
        <taxon>Bacillota</taxon>
        <taxon>Bacilli</taxon>
        <taxon>Bacillales</taxon>
        <taxon>Paenibacillaceae</taxon>
        <taxon>Paenibacillus</taxon>
    </lineage>
</organism>
<dbReference type="Pfam" id="PF13799">
    <property type="entry name" value="DUF4183"/>
    <property type="match status" value="1"/>
</dbReference>
<dbReference type="Proteomes" id="UP001597493">
    <property type="component" value="Unassembled WGS sequence"/>
</dbReference>
<evidence type="ECO:0000313" key="2">
    <source>
        <dbReference type="EMBL" id="MFD2658854.1"/>
    </source>
</evidence>
<evidence type="ECO:0000313" key="3">
    <source>
        <dbReference type="Proteomes" id="UP001597493"/>
    </source>
</evidence>
<keyword evidence="3" id="KW-1185">Reference proteome</keyword>
<sequence length="147" mass="17034">MTKKHRLKCKFFKPTKRRKRRGRKKVIYKINCVIKRLNIICPKQPFIGVKPKVRRYFFVAPHDINLSGEKIVLFPNQFVDDKGETVAKFIDFGQEGYFNLYVNGALQEGKLYHVNSDALTIISTGQTIYKGTPIILESIGFIIARKK</sequence>
<gene>
    <name evidence="2" type="ORF">ACFSW5_01080</name>
</gene>
<name>A0ABW5QR34_9BACL</name>
<dbReference type="RefSeq" id="WP_379268785.1">
    <property type="nucleotide sequence ID" value="NZ_JBHUMY010000001.1"/>
</dbReference>
<comment type="caution">
    <text evidence="2">The sequence shown here is derived from an EMBL/GenBank/DDBJ whole genome shotgun (WGS) entry which is preliminary data.</text>
</comment>
<accession>A0ABW5QR34</accession>